<dbReference type="InterPro" id="IPR014001">
    <property type="entry name" value="Helicase_ATP-bd"/>
</dbReference>
<keyword evidence="2" id="KW-0547">Nucleotide-binding</keyword>
<dbReference type="Pfam" id="PF18766">
    <property type="entry name" value="SWI2_SNF2"/>
    <property type="match status" value="1"/>
</dbReference>
<dbReference type="GO" id="GO:0009307">
    <property type="term" value="P:DNA restriction-modification system"/>
    <property type="evidence" value="ECO:0007669"/>
    <property type="project" value="UniProtKB-KW"/>
</dbReference>
<dbReference type="GO" id="GO:0003677">
    <property type="term" value="F:DNA binding"/>
    <property type="evidence" value="ECO:0007669"/>
    <property type="project" value="UniProtKB-KW"/>
</dbReference>
<dbReference type="PANTHER" id="PTHR42927">
    <property type="entry name" value="HELICASE SUPERFAMILY 1 AND 2 DOMAIN-CONTAINING PROTEIN"/>
    <property type="match status" value="1"/>
</dbReference>
<reference evidence="2" key="1">
    <citation type="submission" date="2022-09" db="EMBL/GenBank/DDBJ databases">
        <title>Intensive care unit water sources are persistently colonized with multi-drug resistant bacteria and are the site of extensive horizontal gene transfer of antibiotic resistance genes.</title>
        <authorList>
            <person name="Diorio-Toth L."/>
        </authorList>
    </citation>
    <scope>NUCLEOTIDE SEQUENCE</scope>
    <source>
        <strain evidence="2">GD03885</strain>
    </source>
</reference>
<protein>
    <submittedName>
        <fullName evidence="2">DEAD/DEAH box helicase family protein</fullName>
    </submittedName>
</protein>
<evidence type="ECO:0000259" key="1">
    <source>
        <dbReference type="PROSITE" id="PS51192"/>
    </source>
</evidence>
<dbReference type="GO" id="GO:0009035">
    <property type="term" value="F:type I site-specific deoxyribonuclease activity"/>
    <property type="evidence" value="ECO:0007669"/>
    <property type="project" value="UniProtKB-EC"/>
</dbReference>
<dbReference type="EMBL" id="JAOCCL010000043">
    <property type="protein sequence ID" value="MDH0827533.1"/>
    <property type="molecule type" value="Genomic_DNA"/>
</dbReference>
<dbReference type="SMART" id="SM00487">
    <property type="entry name" value="DEXDc"/>
    <property type="match status" value="1"/>
</dbReference>
<dbReference type="Gene3D" id="3.90.1570.50">
    <property type="match status" value="1"/>
</dbReference>
<evidence type="ECO:0000313" key="2">
    <source>
        <dbReference type="EMBL" id="MDH0827533.1"/>
    </source>
</evidence>
<dbReference type="Gene3D" id="3.40.50.300">
    <property type="entry name" value="P-loop containing nucleotide triphosphate hydrolases"/>
    <property type="match status" value="2"/>
</dbReference>
<dbReference type="Pfam" id="PF04313">
    <property type="entry name" value="HSDR_N"/>
    <property type="match status" value="1"/>
</dbReference>
<keyword evidence="2" id="KW-0347">Helicase</keyword>
<dbReference type="GO" id="GO:0005524">
    <property type="term" value="F:ATP binding"/>
    <property type="evidence" value="ECO:0007669"/>
    <property type="project" value="UniProtKB-KW"/>
</dbReference>
<keyword evidence="2" id="KW-0067">ATP-binding</keyword>
<dbReference type="InterPro" id="IPR007409">
    <property type="entry name" value="Restrct_endonuc_type1_HsdR_N"/>
</dbReference>
<evidence type="ECO:0000313" key="3">
    <source>
        <dbReference type="Proteomes" id="UP001160116"/>
    </source>
</evidence>
<sequence length="1011" mass="116190">MNKNLNELALEKNIERALVGICKEDLAQGIAQTHSGLGYVIGQVSDFNADYAIDEKLFFQFLESTQKDSLDAYKAYNKNDWKQKILGRFDKLIKKHGIAYMLKKGMALDEQHFHFMYPCPLASSSQSVKQNFASNIFSVTRQVQYSLKNRREEIDLVIFLNGLPLVTMELKNAWTNQTARYHGQKQYREDRDATQPLLTPARCLVHFAVDTDEVYMTTKLEGKKTYFLPFNKGTTSGGQGNPVNPNGYKTAYLWEEIFVKESLVNIVQHFARLDGTDKDQLSKRTMFFPRYHQLDVVRKIISDVSQHGVGKPYLIQHSAGSGKSNSITWAAFQLIEAYPNNAVAAGKRALHQPLFDSVIVVTDRKILDKQLRDNIKDFSEIKNIIAPALSSVELKNALETGKKIIITTIQKFRIIWDSVTDLSDKNFAIIIDEAHSSQSGEAHNSMNRAMGNEALKAADDVQDMLVAMMTTRKKRENVSYFAFTATPKPATLEKFGTFNIATDKHEPFHLYTMKQAIEEGFILDVLANYTTYKSFYEIQKSIEDNPVFESKKAQRILKAYVEASQQSIDAKSSIMLEHFIENVVNKKKLKGVAKGMVVTQSIEAAIRYYLSLKKLLDQKGNPFNIMIAFSGEKEVDGKTYTEESLNGFNDGKTKEKFDLDENRILVVANKYLTGFDQPKLTTMYVDKKLTGVLCVQALSRLNRAAPKYNKRTEDLFILDFYNDIDDIKKAFDDFYTSTSLSKATNVNVLNDIKTALDDTGIYELHEVVKFNELFFSNASGNDLSPIIDTVAARFNEERKGSWEHEQRVDFKVKAKQFVKIYAQVSSIMQFNKKEWEQLYWFLKFLIPKLNVQDGRLNGIDDLLESVDLSTYALKREHINKTITLDVEETVLDPQNPNPRNPSEENDDETLDEIISKFNEKWFQDWSATPQDQRVIIIDLVKRIQQHQNFMKKYKQTQDPQNRALVFKKMLDEIMVVQRKNMVDLYNLYRKDFAFQDTFSQTLENLIEMEEV</sequence>
<feature type="domain" description="Helicase ATP-binding" evidence="1">
    <location>
        <begin position="304"/>
        <end position="505"/>
    </location>
</feature>
<dbReference type="PROSITE" id="PS51192">
    <property type="entry name" value="HELICASE_ATP_BIND_1"/>
    <property type="match status" value="1"/>
</dbReference>
<dbReference type="SUPFAM" id="SSF52540">
    <property type="entry name" value="P-loop containing nucleoside triphosphate hydrolases"/>
    <property type="match status" value="1"/>
</dbReference>
<dbReference type="PANTHER" id="PTHR42927:SF1">
    <property type="entry name" value="HELICASE SUPERFAMILY 1 AND 2 DOMAIN-CONTAINING PROTEIN"/>
    <property type="match status" value="1"/>
</dbReference>
<dbReference type="GO" id="GO:0004386">
    <property type="term" value="F:helicase activity"/>
    <property type="evidence" value="ECO:0007669"/>
    <property type="project" value="UniProtKB-KW"/>
</dbReference>
<dbReference type="Proteomes" id="UP001160116">
    <property type="component" value="Unassembled WGS sequence"/>
</dbReference>
<dbReference type="Pfam" id="PF22679">
    <property type="entry name" value="T1R_D3-like"/>
    <property type="match status" value="1"/>
</dbReference>
<keyword evidence="2" id="KW-0378">Hydrolase</keyword>
<comment type="caution">
    <text evidence="2">The sequence shown here is derived from an EMBL/GenBank/DDBJ whole genome shotgun (WGS) entry which is preliminary data.</text>
</comment>
<organism evidence="2 3">
    <name type="scientific">Acinetobacter johnsonii</name>
    <dbReference type="NCBI Taxonomy" id="40214"/>
    <lineage>
        <taxon>Bacteria</taxon>
        <taxon>Pseudomonadati</taxon>
        <taxon>Pseudomonadota</taxon>
        <taxon>Gammaproteobacteria</taxon>
        <taxon>Moraxellales</taxon>
        <taxon>Moraxellaceae</taxon>
        <taxon>Acinetobacter</taxon>
    </lineage>
</organism>
<dbReference type="InterPro" id="IPR027417">
    <property type="entry name" value="P-loop_NTPase"/>
</dbReference>
<dbReference type="RefSeq" id="WP_279679247.1">
    <property type="nucleotide sequence ID" value="NZ_JAOCCL010000043.1"/>
</dbReference>
<name>A0AA42MD67_ACIJO</name>
<dbReference type="InterPro" id="IPR055180">
    <property type="entry name" value="HsdR_RecA-like_helicase_dom_2"/>
</dbReference>
<gene>
    <name evidence="2" type="ORF">N5C97_13785</name>
</gene>
<proteinExistence type="predicted"/>
<dbReference type="InterPro" id="IPR040980">
    <property type="entry name" value="SWI2_SNF2"/>
</dbReference>
<accession>A0AA42MD67</accession>
<dbReference type="AlphaFoldDB" id="A0AA42MD67"/>